<comment type="caution">
    <text evidence="3">The sequence shown here is derived from an EMBL/GenBank/DDBJ whole genome shotgun (WGS) entry which is preliminary data.</text>
</comment>
<accession>X6MG20</accession>
<evidence type="ECO:0000313" key="3">
    <source>
        <dbReference type="EMBL" id="ETO12948.1"/>
    </source>
</evidence>
<dbReference type="EMBL" id="ASPP01020948">
    <property type="protein sequence ID" value="ETO12948.1"/>
    <property type="molecule type" value="Genomic_DNA"/>
</dbReference>
<dbReference type="OrthoDB" id="443915at2759"/>
<dbReference type="Proteomes" id="UP000023152">
    <property type="component" value="Unassembled WGS sequence"/>
</dbReference>
<protein>
    <recommendedName>
        <fullName evidence="2">Fibronectin type-III domain-containing protein</fullName>
    </recommendedName>
</protein>
<feature type="compositionally biased region" description="Acidic residues" evidence="1">
    <location>
        <begin position="51"/>
        <end position="72"/>
    </location>
</feature>
<dbReference type="InterPro" id="IPR036116">
    <property type="entry name" value="FN3_sf"/>
</dbReference>
<name>X6MG20_RETFI</name>
<feature type="compositionally biased region" description="Basic residues" evidence="1">
    <location>
        <begin position="29"/>
        <end position="46"/>
    </location>
</feature>
<evidence type="ECO:0000259" key="2">
    <source>
        <dbReference type="Pfam" id="PF00041"/>
    </source>
</evidence>
<dbReference type="InterPro" id="IPR013783">
    <property type="entry name" value="Ig-like_fold"/>
</dbReference>
<reference evidence="3 4" key="1">
    <citation type="journal article" date="2013" name="Curr. Biol.">
        <title>The Genome of the Foraminiferan Reticulomyxa filosa.</title>
        <authorList>
            <person name="Glockner G."/>
            <person name="Hulsmann N."/>
            <person name="Schleicher M."/>
            <person name="Noegel A.A."/>
            <person name="Eichinger L."/>
            <person name="Gallinger C."/>
            <person name="Pawlowski J."/>
            <person name="Sierra R."/>
            <person name="Euteneuer U."/>
            <person name="Pillet L."/>
            <person name="Moustafa A."/>
            <person name="Platzer M."/>
            <person name="Groth M."/>
            <person name="Szafranski K."/>
            <person name="Schliwa M."/>
        </authorList>
    </citation>
    <scope>NUCLEOTIDE SEQUENCE [LARGE SCALE GENOMIC DNA]</scope>
</reference>
<proteinExistence type="predicted"/>
<organism evidence="3 4">
    <name type="scientific">Reticulomyxa filosa</name>
    <dbReference type="NCBI Taxonomy" id="46433"/>
    <lineage>
        <taxon>Eukaryota</taxon>
        <taxon>Sar</taxon>
        <taxon>Rhizaria</taxon>
        <taxon>Retaria</taxon>
        <taxon>Foraminifera</taxon>
        <taxon>Monothalamids</taxon>
        <taxon>Reticulomyxidae</taxon>
        <taxon>Reticulomyxa</taxon>
    </lineage>
</organism>
<dbReference type="Gene3D" id="2.60.40.10">
    <property type="entry name" value="Immunoglobulins"/>
    <property type="match status" value="1"/>
</dbReference>
<dbReference type="AlphaFoldDB" id="X6MG20"/>
<feature type="domain" description="Fibronectin type-III" evidence="2">
    <location>
        <begin position="94"/>
        <end position="135"/>
    </location>
</feature>
<evidence type="ECO:0000313" key="4">
    <source>
        <dbReference type="Proteomes" id="UP000023152"/>
    </source>
</evidence>
<evidence type="ECO:0000256" key="1">
    <source>
        <dbReference type="SAM" id="MobiDB-lite"/>
    </source>
</evidence>
<dbReference type="Pfam" id="PF00041">
    <property type="entry name" value="fn3"/>
    <property type="match status" value="1"/>
</dbReference>
<sequence>MACEKVEWKEDVGKAVVEAYEVCYASAKSKSKNKSKSKKSSKKSKRKKDDSDDSDESEDSESESDNESESESGDEKADDPLGIDPDKFKWKVKKIKESKDNSYKIKKLNCKTKYYIRIRAQNQSGWGPYSDITPVTTKQLKLYWNKKRHGTDIVFASKHRAKFPAKQSRA</sequence>
<gene>
    <name evidence="3" type="ORF">RFI_24427</name>
</gene>
<feature type="region of interest" description="Disordered" evidence="1">
    <location>
        <begin position="26"/>
        <end position="85"/>
    </location>
</feature>
<feature type="non-terminal residue" evidence="3">
    <location>
        <position position="170"/>
    </location>
</feature>
<dbReference type="CDD" id="cd00063">
    <property type="entry name" value="FN3"/>
    <property type="match status" value="1"/>
</dbReference>
<keyword evidence="4" id="KW-1185">Reference proteome</keyword>
<dbReference type="InterPro" id="IPR003961">
    <property type="entry name" value="FN3_dom"/>
</dbReference>
<feature type="compositionally biased region" description="Basic and acidic residues" evidence="1">
    <location>
        <begin position="73"/>
        <end position="85"/>
    </location>
</feature>
<dbReference type="SUPFAM" id="SSF49265">
    <property type="entry name" value="Fibronectin type III"/>
    <property type="match status" value="1"/>
</dbReference>